<dbReference type="PRINTS" id="PR00040">
    <property type="entry name" value="HTHMERR"/>
</dbReference>
<keyword evidence="3" id="KW-0805">Transcription regulation</keyword>
<evidence type="ECO:0000256" key="1">
    <source>
        <dbReference type="ARBA" id="ARBA00004496"/>
    </source>
</evidence>
<dbReference type="OrthoDB" id="9802944at2"/>
<feature type="compositionally biased region" description="Low complexity" evidence="6">
    <location>
        <begin position="127"/>
        <end position="137"/>
    </location>
</feature>
<evidence type="ECO:0000313" key="9">
    <source>
        <dbReference type="Proteomes" id="UP000240653"/>
    </source>
</evidence>
<keyword evidence="4" id="KW-0238">DNA-binding</keyword>
<dbReference type="InterPro" id="IPR015358">
    <property type="entry name" value="Tscrpt_reg_MerR_DNA-bd"/>
</dbReference>
<accession>A0A2P7RXZ7</accession>
<evidence type="ECO:0000259" key="7">
    <source>
        <dbReference type="PROSITE" id="PS50937"/>
    </source>
</evidence>
<dbReference type="GO" id="GO:0003677">
    <property type="term" value="F:DNA binding"/>
    <property type="evidence" value="ECO:0007669"/>
    <property type="project" value="UniProtKB-KW"/>
</dbReference>
<reference evidence="8 9" key="1">
    <citation type="submission" date="2018-03" db="EMBL/GenBank/DDBJ databases">
        <title>The draft genome of Mesorhizobium soli JCM 19897.</title>
        <authorList>
            <person name="Li L."/>
            <person name="Liu L."/>
            <person name="Liang L."/>
            <person name="Wang T."/>
            <person name="Zhang X."/>
        </authorList>
    </citation>
    <scope>NUCLEOTIDE SEQUENCE [LARGE SCALE GENOMIC DNA]</scope>
    <source>
        <strain evidence="8 9">JCM 19897</strain>
    </source>
</reference>
<dbReference type="CDD" id="cd01108">
    <property type="entry name" value="HTH_CueR"/>
    <property type="match status" value="1"/>
</dbReference>
<dbReference type="PANTHER" id="PTHR30204">
    <property type="entry name" value="REDOX-CYCLING DRUG-SENSING TRANSCRIPTIONAL ACTIVATOR SOXR"/>
    <property type="match status" value="1"/>
</dbReference>
<evidence type="ECO:0000256" key="6">
    <source>
        <dbReference type="SAM" id="MobiDB-lite"/>
    </source>
</evidence>
<evidence type="ECO:0000256" key="2">
    <source>
        <dbReference type="ARBA" id="ARBA00022490"/>
    </source>
</evidence>
<dbReference type="GO" id="GO:0005507">
    <property type="term" value="F:copper ion binding"/>
    <property type="evidence" value="ECO:0007669"/>
    <property type="project" value="InterPro"/>
</dbReference>
<dbReference type="PANTHER" id="PTHR30204:SF94">
    <property type="entry name" value="HEAVY METAL-DEPENDENT TRANSCRIPTIONAL REGULATOR HI_0293-RELATED"/>
    <property type="match status" value="1"/>
</dbReference>
<dbReference type="GO" id="GO:0005737">
    <property type="term" value="C:cytoplasm"/>
    <property type="evidence" value="ECO:0007669"/>
    <property type="project" value="UniProtKB-SubCell"/>
</dbReference>
<keyword evidence="2" id="KW-0963">Cytoplasm</keyword>
<dbReference type="InterPro" id="IPR011789">
    <property type="entry name" value="CueR"/>
</dbReference>
<evidence type="ECO:0000256" key="4">
    <source>
        <dbReference type="ARBA" id="ARBA00023125"/>
    </source>
</evidence>
<feature type="domain" description="HTH merR-type" evidence="7">
    <location>
        <begin position="1"/>
        <end position="68"/>
    </location>
</feature>
<comment type="caution">
    <text evidence="8">The sequence shown here is derived from an EMBL/GenBank/DDBJ whole genome shotgun (WGS) entry which is preliminary data.</text>
</comment>
<dbReference type="NCBIfam" id="TIGR02044">
    <property type="entry name" value="CueR"/>
    <property type="match status" value="1"/>
</dbReference>
<sequence length="147" mass="16408">MNIGDASERSGLPAKTIRYYEDIGLLKPGRSENGYRDYSMNDVHRLKFLQRSRSLGFSVEECRQLLSLYGDTQRESADVKALAQIKLGEIDRKIAELQSLRDTLRHLVRNCHGDARPDCPILDELAGKPAAGAGKSAAQDKELSPRH</sequence>
<dbReference type="GO" id="GO:0003700">
    <property type="term" value="F:DNA-binding transcription factor activity"/>
    <property type="evidence" value="ECO:0007669"/>
    <property type="project" value="InterPro"/>
</dbReference>
<dbReference type="SUPFAM" id="SSF46955">
    <property type="entry name" value="Putative DNA-binding domain"/>
    <property type="match status" value="1"/>
</dbReference>
<keyword evidence="9" id="KW-1185">Reference proteome</keyword>
<dbReference type="Proteomes" id="UP000240653">
    <property type="component" value="Unassembled WGS sequence"/>
</dbReference>
<evidence type="ECO:0000256" key="3">
    <source>
        <dbReference type="ARBA" id="ARBA00023015"/>
    </source>
</evidence>
<feature type="compositionally biased region" description="Basic and acidic residues" evidence="6">
    <location>
        <begin position="138"/>
        <end position="147"/>
    </location>
</feature>
<protein>
    <submittedName>
        <fullName evidence="8">Cu(I)-responsive transcriptional regulator</fullName>
    </submittedName>
</protein>
<feature type="region of interest" description="Disordered" evidence="6">
    <location>
        <begin position="123"/>
        <end position="147"/>
    </location>
</feature>
<dbReference type="AlphaFoldDB" id="A0A2P7RXZ7"/>
<evidence type="ECO:0000313" key="8">
    <source>
        <dbReference type="EMBL" id="PSJ55032.1"/>
    </source>
</evidence>
<comment type="subcellular location">
    <subcellularLocation>
        <location evidence="1">Cytoplasm</location>
    </subcellularLocation>
</comment>
<dbReference type="RefSeq" id="WP_106727077.1">
    <property type="nucleotide sequence ID" value="NZ_PXYL01000024.1"/>
</dbReference>
<organism evidence="8 9">
    <name type="scientific">Pseudaminobacter soli</name>
    <name type="common">ex Li et al. 2025</name>
    <dbReference type="NCBI Taxonomy" id="1295366"/>
    <lineage>
        <taxon>Bacteria</taxon>
        <taxon>Pseudomonadati</taxon>
        <taxon>Pseudomonadota</taxon>
        <taxon>Alphaproteobacteria</taxon>
        <taxon>Hyphomicrobiales</taxon>
        <taxon>Phyllobacteriaceae</taxon>
        <taxon>Pseudaminobacter</taxon>
    </lineage>
</organism>
<dbReference type="InterPro" id="IPR009061">
    <property type="entry name" value="DNA-bd_dom_put_sf"/>
</dbReference>
<dbReference type="Pfam" id="PF00376">
    <property type="entry name" value="MerR"/>
    <property type="match status" value="1"/>
</dbReference>
<dbReference type="Gene3D" id="1.10.1660.10">
    <property type="match status" value="1"/>
</dbReference>
<dbReference type="EMBL" id="PXYL01000024">
    <property type="protein sequence ID" value="PSJ55032.1"/>
    <property type="molecule type" value="Genomic_DNA"/>
</dbReference>
<dbReference type="InterPro" id="IPR000551">
    <property type="entry name" value="MerR-type_HTH_dom"/>
</dbReference>
<proteinExistence type="predicted"/>
<gene>
    <name evidence="8" type="primary">cueR</name>
    <name evidence="8" type="ORF">C7I85_26865</name>
</gene>
<keyword evidence="5" id="KW-0804">Transcription</keyword>
<name>A0A2P7RXZ7_9HYPH</name>
<evidence type="ECO:0000256" key="5">
    <source>
        <dbReference type="ARBA" id="ARBA00023163"/>
    </source>
</evidence>
<dbReference type="Pfam" id="PF09278">
    <property type="entry name" value="MerR-DNA-bind"/>
    <property type="match status" value="1"/>
</dbReference>
<dbReference type="PROSITE" id="PS50937">
    <property type="entry name" value="HTH_MERR_2"/>
    <property type="match status" value="1"/>
</dbReference>
<dbReference type="GO" id="GO:0045893">
    <property type="term" value="P:positive regulation of DNA-templated transcription"/>
    <property type="evidence" value="ECO:0007669"/>
    <property type="project" value="InterPro"/>
</dbReference>
<dbReference type="InterPro" id="IPR047057">
    <property type="entry name" value="MerR_fam"/>
</dbReference>
<dbReference type="SMART" id="SM00422">
    <property type="entry name" value="HTH_MERR"/>
    <property type="match status" value="1"/>
</dbReference>